<name>A0A2Z6AXN7_9BACT</name>
<dbReference type="Proteomes" id="UP000269883">
    <property type="component" value="Chromosome"/>
</dbReference>
<feature type="transmembrane region" description="Helical" evidence="1">
    <location>
        <begin position="6"/>
        <end position="25"/>
    </location>
</feature>
<dbReference type="GO" id="GO:0015385">
    <property type="term" value="F:sodium:proton antiporter activity"/>
    <property type="evidence" value="ECO:0007669"/>
    <property type="project" value="TreeGrafter"/>
</dbReference>
<dbReference type="OrthoDB" id="5346950at2"/>
<dbReference type="PANTHER" id="PTHR34703:SF1">
    <property type="entry name" value="ANTIPORTER SUBUNIT MNHG2-RELATED"/>
    <property type="match status" value="1"/>
</dbReference>
<dbReference type="EMBL" id="AP017378">
    <property type="protein sequence ID" value="BBD08017.1"/>
    <property type="molecule type" value="Genomic_DNA"/>
</dbReference>
<dbReference type="Pfam" id="PF03334">
    <property type="entry name" value="PhaG_MnhG_YufB"/>
    <property type="match status" value="1"/>
</dbReference>
<proteinExistence type="predicted"/>
<keyword evidence="1" id="KW-0812">Transmembrane</keyword>
<accession>A0A2Z6AXN7</accession>
<organism evidence="2 3">
    <name type="scientific">Desulfovibrio ferrophilus</name>
    <dbReference type="NCBI Taxonomy" id="241368"/>
    <lineage>
        <taxon>Bacteria</taxon>
        <taxon>Pseudomonadati</taxon>
        <taxon>Thermodesulfobacteriota</taxon>
        <taxon>Desulfovibrionia</taxon>
        <taxon>Desulfovibrionales</taxon>
        <taxon>Desulfovibrionaceae</taxon>
        <taxon>Desulfovibrio</taxon>
    </lineage>
</organism>
<dbReference type="InterPro" id="IPR005133">
    <property type="entry name" value="PhaG_MnhG_YufB"/>
</dbReference>
<dbReference type="RefSeq" id="WP_126377768.1">
    <property type="nucleotide sequence ID" value="NZ_AP017378.1"/>
</dbReference>
<sequence length="108" mass="11723">MLDIIVVTLLVLGLIVFFGGSLGIVRFPDFYSRLHPAGKMDTLASLFMLGGLALYELNDISSTSVLTALKIMLILVFVFIASPTATHAIVDAGFRAGQKPWTQGQPRR</sequence>
<evidence type="ECO:0000313" key="2">
    <source>
        <dbReference type="EMBL" id="BBD08017.1"/>
    </source>
</evidence>
<evidence type="ECO:0000313" key="3">
    <source>
        <dbReference type="Proteomes" id="UP000269883"/>
    </source>
</evidence>
<gene>
    <name evidence="2" type="ORF">DFE_1291</name>
</gene>
<dbReference type="KEGG" id="dfl:DFE_1291"/>
<evidence type="ECO:0000256" key="1">
    <source>
        <dbReference type="SAM" id="Phobius"/>
    </source>
</evidence>
<keyword evidence="1" id="KW-1133">Transmembrane helix</keyword>
<dbReference type="NCBIfam" id="TIGR01300">
    <property type="entry name" value="CPA3_mnhG_phaG"/>
    <property type="match status" value="1"/>
</dbReference>
<keyword evidence="3" id="KW-1185">Reference proteome</keyword>
<protein>
    <submittedName>
        <fullName evidence="2">Monovalent cation/proton antiporter, MnhG/PhaG subunit</fullName>
    </submittedName>
</protein>
<keyword evidence="1" id="KW-0472">Membrane</keyword>
<feature type="transmembrane region" description="Helical" evidence="1">
    <location>
        <begin position="67"/>
        <end position="90"/>
    </location>
</feature>
<reference evidence="2 3" key="1">
    <citation type="journal article" date="2018" name="Sci. Adv.">
        <title>Multi-heme cytochromes provide a pathway for survival in energy-limited environments.</title>
        <authorList>
            <person name="Deng X."/>
            <person name="Dohmae N."/>
            <person name="Nealson K.H."/>
            <person name="Hashimoto K."/>
            <person name="Okamoto A."/>
        </authorList>
    </citation>
    <scope>NUCLEOTIDE SEQUENCE [LARGE SCALE GENOMIC DNA]</scope>
    <source>
        <strain evidence="2 3">IS5</strain>
    </source>
</reference>
<dbReference type="AlphaFoldDB" id="A0A2Z6AXN7"/>
<dbReference type="PANTHER" id="PTHR34703">
    <property type="entry name" value="ANTIPORTER SUBUNIT MNHG2-RELATED"/>
    <property type="match status" value="1"/>
</dbReference>